<gene>
    <name evidence="9 10" type="primary">secE</name>
    <name evidence="10" type="ORF">ENL70_05520</name>
</gene>
<keyword evidence="5 9" id="KW-0653">Protein transport</keyword>
<evidence type="ECO:0000256" key="3">
    <source>
        <dbReference type="ARBA" id="ARBA00022475"/>
    </source>
</evidence>
<dbReference type="AlphaFoldDB" id="A0A7C5PHI3"/>
<reference evidence="10" key="1">
    <citation type="journal article" date="2020" name="mSystems">
        <title>Genome- and Community-Level Interaction Insights into Carbon Utilization and Element Cycling Functions of Hydrothermarchaeota in Hydrothermal Sediment.</title>
        <authorList>
            <person name="Zhou Z."/>
            <person name="Liu Y."/>
            <person name="Xu W."/>
            <person name="Pan J."/>
            <person name="Luo Z.H."/>
            <person name="Li M."/>
        </authorList>
    </citation>
    <scope>NUCLEOTIDE SEQUENCE [LARGE SCALE GENOMIC DNA]</scope>
    <source>
        <strain evidence="10">SpSt-1019</strain>
    </source>
</reference>
<evidence type="ECO:0000256" key="8">
    <source>
        <dbReference type="ARBA" id="ARBA00023136"/>
    </source>
</evidence>
<sequence length="75" mass="8349">MLSFSDLKQKIKTFYSEVKVEAKKVSWPDRKTVLSATGVVLAFSLIIAVFVGTIDAIFTAIFNFLISTFGHWTSS</sequence>
<dbReference type="HAMAP" id="MF_00422">
    <property type="entry name" value="SecE"/>
    <property type="match status" value="1"/>
</dbReference>
<dbReference type="Pfam" id="PF00584">
    <property type="entry name" value="SecE"/>
    <property type="match status" value="1"/>
</dbReference>
<evidence type="ECO:0000256" key="9">
    <source>
        <dbReference type="HAMAP-Rule" id="MF_00422"/>
    </source>
</evidence>
<evidence type="ECO:0000256" key="1">
    <source>
        <dbReference type="ARBA" id="ARBA00004370"/>
    </source>
</evidence>
<protein>
    <recommendedName>
        <fullName evidence="9">Protein translocase subunit SecE</fullName>
    </recommendedName>
</protein>
<dbReference type="GO" id="GO:0009306">
    <property type="term" value="P:protein secretion"/>
    <property type="evidence" value="ECO:0007669"/>
    <property type="project" value="UniProtKB-UniRule"/>
</dbReference>
<proteinExistence type="inferred from homology"/>
<keyword evidence="2 9" id="KW-0813">Transport</keyword>
<dbReference type="GO" id="GO:0006605">
    <property type="term" value="P:protein targeting"/>
    <property type="evidence" value="ECO:0007669"/>
    <property type="project" value="UniProtKB-UniRule"/>
</dbReference>
<dbReference type="PANTHER" id="PTHR33910:SF1">
    <property type="entry name" value="PROTEIN TRANSLOCASE SUBUNIT SECE"/>
    <property type="match status" value="1"/>
</dbReference>
<keyword evidence="8 9" id="KW-0472">Membrane</keyword>
<evidence type="ECO:0000313" key="10">
    <source>
        <dbReference type="EMBL" id="HHI65987.1"/>
    </source>
</evidence>
<feature type="transmembrane region" description="Helical" evidence="9">
    <location>
        <begin position="33"/>
        <end position="66"/>
    </location>
</feature>
<dbReference type="GO" id="GO:0043952">
    <property type="term" value="P:protein transport by the Sec complex"/>
    <property type="evidence" value="ECO:0007669"/>
    <property type="project" value="UniProtKB-UniRule"/>
</dbReference>
<comment type="subcellular location">
    <subcellularLocation>
        <location evidence="9">Cell membrane</location>
        <topology evidence="9">Single-pass membrane protein</topology>
    </subcellularLocation>
    <subcellularLocation>
        <location evidence="1">Membrane</location>
    </subcellularLocation>
</comment>
<dbReference type="Gene3D" id="1.20.5.1030">
    <property type="entry name" value="Preprotein translocase secy subunit"/>
    <property type="match status" value="1"/>
</dbReference>
<name>A0A7C5PHI3_9BACT</name>
<comment type="function">
    <text evidence="9">Essential subunit of the Sec protein translocation channel SecYEG. Clamps together the 2 halves of SecY. May contact the channel plug during translocation.</text>
</comment>
<keyword evidence="6 9" id="KW-1133">Transmembrane helix</keyword>
<dbReference type="NCBIfam" id="TIGR00964">
    <property type="entry name" value="secE_bact"/>
    <property type="match status" value="1"/>
</dbReference>
<dbReference type="GO" id="GO:0065002">
    <property type="term" value="P:intracellular protein transmembrane transport"/>
    <property type="evidence" value="ECO:0007669"/>
    <property type="project" value="UniProtKB-UniRule"/>
</dbReference>
<dbReference type="GO" id="GO:0005886">
    <property type="term" value="C:plasma membrane"/>
    <property type="evidence" value="ECO:0007669"/>
    <property type="project" value="UniProtKB-SubCell"/>
</dbReference>
<dbReference type="InterPro" id="IPR005807">
    <property type="entry name" value="SecE_bac"/>
</dbReference>
<dbReference type="PANTHER" id="PTHR33910">
    <property type="entry name" value="PROTEIN TRANSLOCASE SUBUNIT SECE"/>
    <property type="match status" value="1"/>
</dbReference>
<dbReference type="GO" id="GO:0008320">
    <property type="term" value="F:protein transmembrane transporter activity"/>
    <property type="evidence" value="ECO:0007669"/>
    <property type="project" value="UniProtKB-UniRule"/>
</dbReference>
<dbReference type="InterPro" id="IPR001901">
    <property type="entry name" value="Translocase_SecE/Sec61-g"/>
</dbReference>
<dbReference type="InterPro" id="IPR038379">
    <property type="entry name" value="SecE_sf"/>
</dbReference>
<keyword evidence="4 9" id="KW-0812">Transmembrane</keyword>
<evidence type="ECO:0000256" key="7">
    <source>
        <dbReference type="ARBA" id="ARBA00023010"/>
    </source>
</evidence>
<comment type="caution">
    <text evidence="10">The sequence shown here is derived from an EMBL/GenBank/DDBJ whole genome shotgun (WGS) entry which is preliminary data.</text>
</comment>
<evidence type="ECO:0000256" key="6">
    <source>
        <dbReference type="ARBA" id="ARBA00022989"/>
    </source>
</evidence>
<accession>A0A7C5PHI3</accession>
<keyword evidence="7 9" id="KW-0811">Translocation</keyword>
<keyword evidence="3 9" id="KW-1003">Cell membrane</keyword>
<evidence type="ECO:0000256" key="5">
    <source>
        <dbReference type="ARBA" id="ARBA00022927"/>
    </source>
</evidence>
<comment type="subunit">
    <text evidence="9">Component of the Sec protein translocase complex. Heterotrimer consisting of SecY, SecE and SecG subunits. The heterotrimers can form oligomers, although 1 heterotrimer is thought to be able to translocate proteins. Interacts with the ribosome. Interacts with SecDF, and other proteins may be involved. Interacts with SecA.</text>
</comment>
<evidence type="ECO:0000256" key="4">
    <source>
        <dbReference type="ARBA" id="ARBA00022692"/>
    </source>
</evidence>
<organism evidence="10">
    <name type="scientific">Thermodesulfobium narugense</name>
    <dbReference type="NCBI Taxonomy" id="184064"/>
    <lineage>
        <taxon>Bacteria</taxon>
        <taxon>Pseudomonadati</taxon>
        <taxon>Thermodesulfobiota</taxon>
        <taxon>Thermodesulfobiia</taxon>
        <taxon>Thermodesulfobiales</taxon>
        <taxon>Thermodesulfobiaceae</taxon>
        <taxon>Thermodesulfobium</taxon>
    </lineage>
</organism>
<evidence type="ECO:0000256" key="2">
    <source>
        <dbReference type="ARBA" id="ARBA00022448"/>
    </source>
</evidence>
<dbReference type="EMBL" id="DRUY01000182">
    <property type="protein sequence ID" value="HHI65987.1"/>
    <property type="molecule type" value="Genomic_DNA"/>
</dbReference>
<comment type="similarity">
    <text evidence="9">Belongs to the SecE/SEC61-gamma family.</text>
</comment>